<feature type="compositionally biased region" description="Basic and acidic residues" evidence="1">
    <location>
        <begin position="203"/>
        <end position="214"/>
    </location>
</feature>
<name>A0A8J2KZ62_9HEXA</name>
<accession>A0A8J2KZ62</accession>
<reference evidence="2" key="1">
    <citation type="submission" date="2021-06" db="EMBL/GenBank/DDBJ databases">
        <authorList>
            <person name="Hodson N. C."/>
            <person name="Mongue J. A."/>
            <person name="Jaron S. K."/>
        </authorList>
    </citation>
    <scope>NUCLEOTIDE SEQUENCE</scope>
</reference>
<feature type="compositionally biased region" description="Basic and acidic residues" evidence="1">
    <location>
        <begin position="117"/>
        <end position="126"/>
    </location>
</feature>
<evidence type="ECO:0000313" key="2">
    <source>
        <dbReference type="EMBL" id="CAG7734591.1"/>
    </source>
</evidence>
<evidence type="ECO:0000313" key="3">
    <source>
        <dbReference type="Proteomes" id="UP000708208"/>
    </source>
</evidence>
<organism evidence="2 3">
    <name type="scientific">Allacma fusca</name>
    <dbReference type="NCBI Taxonomy" id="39272"/>
    <lineage>
        <taxon>Eukaryota</taxon>
        <taxon>Metazoa</taxon>
        <taxon>Ecdysozoa</taxon>
        <taxon>Arthropoda</taxon>
        <taxon>Hexapoda</taxon>
        <taxon>Collembola</taxon>
        <taxon>Symphypleona</taxon>
        <taxon>Sminthuridae</taxon>
        <taxon>Allacma</taxon>
    </lineage>
</organism>
<feature type="non-terminal residue" evidence="2">
    <location>
        <position position="243"/>
    </location>
</feature>
<gene>
    <name evidence="2" type="ORF">AFUS01_LOCUS22973</name>
</gene>
<comment type="caution">
    <text evidence="2">The sequence shown here is derived from an EMBL/GenBank/DDBJ whole genome shotgun (WGS) entry which is preliminary data.</text>
</comment>
<keyword evidence="3" id="KW-1185">Reference proteome</keyword>
<dbReference type="Proteomes" id="UP000708208">
    <property type="component" value="Unassembled WGS sequence"/>
</dbReference>
<feature type="compositionally biased region" description="Basic and acidic residues" evidence="1">
    <location>
        <begin position="165"/>
        <end position="180"/>
    </location>
</feature>
<dbReference type="AlphaFoldDB" id="A0A8J2KZ62"/>
<proteinExistence type="predicted"/>
<evidence type="ECO:0000256" key="1">
    <source>
        <dbReference type="SAM" id="MobiDB-lite"/>
    </source>
</evidence>
<protein>
    <submittedName>
        <fullName evidence="2">Uncharacterized protein</fullName>
    </submittedName>
</protein>
<dbReference type="EMBL" id="CAJVCH010272255">
    <property type="protein sequence ID" value="CAG7734591.1"/>
    <property type="molecule type" value="Genomic_DNA"/>
</dbReference>
<feature type="region of interest" description="Disordered" evidence="1">
    <location>
        <begin position="117"/>
        <end position="221"/>
    </location>
</feature>
<sequence length="243" mass="26622">MSRRERDAKERKPRYFDAITHGAKFGSPRVPIADQGDNLNFYQSFRNEPVPPDPVIISAVKFTPAVPLSWVASKTATMEAGPSTNSGSLIRRAELSRTTNSIPTLPFAQIFSESPKNMEDMGKAKPPEQTGRDISPNLVAKGPGWKSRNTPEQVNHKLRRSSAWKSRDGKRPVDEVRHTPEISIAKGSVAKGYTPEKSVAKGSVEKSHTSEKSVTKGFGEKSYIPEKSVIKGSVEKGHTPGKS</sequence>